<feature type="region of interest" description="Disordered" evidence="1">
    <location>
        <begin position="1"/>
        <end position="22"/>
    </location>
</feature>
<accession>A0A645ARA0</accession>
<proteinExistence type="predicted"/>
<gene>
    <name evidence="2" type="ORF">SDC9_102592</name>
</gene>
<organism evidence="2">
    <name type="scientific">bioreactor metagenome</name>
    <dbReference type="NCBI Taxonomy" id="1076179"/>
    <lineage>
        <taxon>unclassified sequences</taxon>
        <taxon>metagenomes</taxon>
        <taxon>ecological metagenomes</taxon>
    </lineage>
</organism>
<reference evidence="2" key="1">
    <citation type="submission" date="2019-08" db="EMBL/GenBank/DDBJ databases">
        <authorList>
            <person name="Kucharzyk K."/>
            <person name="Murdoch R.W."/>
            <person name="Higgins S."/>
            <person name="Loffler F."/>
        </authorList>
    </citation>
    <scope>NUCLEOTIDE SEQUENCE</scope>
</reference>
<protein>
    <submittedName>
        <fullName evidence="2">Uncharacterized protein</fullName>
    </submittedName>
</protein>
<comment type="caution">
    <text evidence="2">The sequence shown here is derived from an EMBL/GenBank/DDBJ whole genome shotgun (WGS) entry which is preliminary data.</text>
</comment>
<dbReference type="EMBL" id="VSSQ01015439">
    <property type="protein sequence ID" value="MPM55795.1"/>
    <property type="molecule type" value="Genomic_DNA"/>
</dbReference>
<name>A0A645ARA0_9ZZZZ</name>
<evidence type="ECO:0000313" key="2">
    <source>
        <dbReference type="EMBL" id="MPM55795.1"/>
    </source>
</evidence>
<sequence length="86" mass="9642">MDHHNPDAHQMKQDDVGDDRSSQFLRDHGVAAVFHHNGLAVVLLDVGQGFGQHRRPVDLGVVHIMISPFLSAKKRKVLSKMRLGRL</sequence>
<dbReference type="AlphaFoldDB" id="A0A645ARA0"/>
<evidence type="ECO:0000256" key="1">
    <source>
        <dbReference type="SAM" id="MobiDB-lite"/>
    </source>
</evidence>